<feature type="transmembrane region" description="Helical" evidence="7">
    <location>
        <begin position="156"/>
        <end position="183"/>
    </location>
</feature>
<protein>
    <submittedName>
        <fullName evidence="8">Uncharacterized protein</fullName>
    </submittedName>
</protein>
<evidence type="ECO:0000256" key="6">
    <source>
        <dbReference type="SAM" id="MobiDB-lite"/>
    </source>
</evidence>
<comment type="similarity">
    <text evidence="5">Belongs to the ENTREP family.</text>
</comment>
<name>A0ABN8LEC8_9CNID</name>
<comment type="caution">
    <text evidence="8">The sequence shown here is derived from an EMBL/GenBank/DDBJ whole genome shotgun (WGS) entry which is preliminary data.</text>
</comment>
<comment type="subcellular location">
    <subcellularLocation>
        <location evidence="1">Membrane</location>
        <topology evidence="1">Multi-pass membrane protein</topology>
    </subcellularLocation>
</comment>
<evidence type="ECO:0000313" key="9">
    <source>
        <dbReference type="Proteomes" id="UP001159427"/>
    </source>
</evidence>
<feature type="region of interest" description="Disordered" evidence="6">
    <location>
        <begin position="512"/>
        <end position="615"/>
    </location>
</feature>
<keyword evidence="3 7" id="KW-1133">Transmembrane helix</keyword>
<dbReference type="PANTHER" id="PTHR17615">
    <property type="entry name" value="PROTEIN FAM189A"/>
    <property type="match status" value="1"/>
</dbReference>
<organism evidence="8 9">
    <name type="scientific">Porites evermanni</name>
    <dbReference type="NCBI Taxonomy" id="104178"/>
    <lineage>
        <taxon>Eukaryota</taxon>
        <taxon>Metazoa</taxon>
        <taxon>Cnidaria</taxon>
        <taxon>Anthozoa</taxon>
        <taxon>Hexacorallia</taxon>
        <taxon>Scleractinia</taxon>
        <taxon>Fungiina</taxon>
        <taxon>Poritidae</taxon>
        <taxon>Porites</taxon>
    </lineage>
</organism>
<feature type="compositionally biased region" description="Basic and acidic residues" evidence="6">
    <location>
        <begin position="581"/>
        <end position="606"/>
    </location>
</feature>
<feature type="compositionally biased region" description="Basic residues" evidence="6">
    <location>
        <begin position="566"/>
        <end position="580"/>
    </location>
</feature>
<dbReference type="InterPro" id="IPR007237">
    <property type="entry name" value="CD20-like"/>
</dbReference>
<proteinExistence type="inferred from homology"/>
<feature type="transmembrane region" description="Helical" evidence="7">
    <location>
        <begin position="54"/>
        <end position="73"/>
    </location>
</feature>
<evidence type="ECO:0000256" key="2">
    <source>
        <dbReference type="ARBA" id="ARBA00022692"/>
    </source>
</evidence>
<evidence type="ECO:0000256" key="5">
    <source>
        <dbReference type="ARBA" id="ARBA00034309"/>
    </source>
</evidence>
<feature type="transmembrane region" description="Helical" evidence="7">
    <location>
        <begin position="20"/>
        <end position="42"/>
    </location>
</feature>
<keyword evidence="9" id="KW-1185">Reference proteome</keyword>
<evidence type="ECO:0000256" key="1">
    <source>
        <dbReference type="ARBA" id="ARBA00004141"/>
    </source>
</evidence>
<evidence type="ECO:0000256" key="3">
    <source>
        <dbReference type="ARBA" id="ARBA00022989"/>
    </source>
</evidence>
<dbReference type="EMBL" id="CALNXI010000005">
    <property type="protein sequence ID" value="CAH3013991.1"/>
    <property type="molecule type" value="Genomic_DNA"/>
</dbReference>
<feature type="transmembrane region" description="Helical" evidence="7">
    <location>
        <begin position="79"/>
        <end position="99"/>
    </location>
</feature>
<accession>A0ABN8LEC8</accession>
<evidence type="ECO:0000256" key="4">
    <source>
        <dbReference type="ARBA" id="ARBA00023136"/>
    </source>
</evidence>
<evidence type="ECO:0000313" key="8">
    <source>
        <dbReference type="EMBL" id="CAH3013991.1"/>
    </source>
</evidence>
<dbReference type="Pfam" id="PF04103">
    <property type="entry name" value="CD20"/>
    <property type="match status" value="1"/>
</dbReference>
<reference evidence="8 9" key="1">
    <citation type="submission" date="2022-05" db="EMBL/GenBank/DDBJ databases">
        <authorList>
            <consortium name="Genoscope - CEA"/>
            <person name="William W."/>
        </authorList>
    </citation>
    <scope>NUCLEOTIDE SEQUENCE [LARGE SCALE GENOMIC DNA]</scope>
</reference>
<evidence type="ECO:0000256" key="7">
    <source>
        <dbReference type="SAM" id="Phobius"/>
    </source>
</evidence>
<keyword evidence="4 7" id="KW-0472">Membrane</keyword>
<dbReference type="PANTHER" id="PTHR17615:SF9">
    <property type="entry name" value="PROTEIN FAM189A1"/>
    <property type="match status" value="1"/>
</dbReference>
<keyword evidence="2 7" id="KW-0812">Transmembrane</keyword>
<dbReference type="InterPro" id="IPR030431">
    <property type="entry name" value="ENTREP1-3"/>
</dbReference>
<dbReference type="Proteomes" id="UP001159427">
    <property type="component" value="Unassembled WGS sequence"/>
</dbReference>
<sequence length="615" mass="66943">MSAQETRNQQLWKIRRTTLAFGVVQILLGLSLTTLSFTAFVFTSSERIRNACPYWAGFTVFCSGGVGIIAWKYSSVMSMSMFTFFSAACVVVQMIATILTGDTGGLLKSLVMCEKQISGDRCSCCSSITMCSVSADRFEFEGVDNCSILTGLITGLMYGLCVLNIFGSLLCFVATILGCTAVARETSRNQDLCSRHGSRRSYISSEDRYTWSSYPTDLSTLPSYAPPVYHSVENIQDYGLSSCIVPPPVFDPTDLPPPYCSQNPSLADSQGSLTSPECSSCRIKYSTDQDLSFVHTNLPSSVRQVQDLAKAHTTIQNTNTQGVNTNVQNAVTQVQFPAGQDLSEPYMSLHSAVHNEHSTMQIDNDISTCSTPSGVAHLAAGNPSSDSRSVRVTRISGQCLTSGTSCLSSDPKSGFSSDRELSCVAKTDSRVNENAIGRDEVGVVNIEAQHPSSTLTSSETEFCELVPDVSDLQRHNNPVSTICSPHRGVTVLSLRARSSSLGENSIYVNSFEVLPRPPPNMRIPPDDLGAPSSADDLNAKSAEQHLTKRASRSNDALLEPRGIGRRERRKETTRHKRRKHLFDSPKHKDKRDASDKCKVNKGHEDSVASGKETIV</sequence>
<gene>
    <name evidence="8" type="ORF">PEVE_00033505</name>
</gene>